<reference evidence="3 4" key="1">
    <citation type="submission" date="2017-08" db="EMBL/GenBank/DDBJ databases">
        <title>Substantial Increase in Enzyme Production by Combined Drug-Resistance Mutations in Paenibacillus agaridevorans.</title>
        <authorList>
            <person name="Tanaka Y."/>
            <person name="Funane K."/>
            <person name="Hosaka T."/>
            <person name="Shiwa Y."/>
            <person name="Fujita N."/>
            <person name="Miyazaki T."/>
            <person name="Yoshikawa H."/>
            <person name="Murakami K."/>
            <person name="Kasahara K."/>
            <person name="Inaoka T."/>
            <person name="Hiraga Y."/>
            <person name="Ochi K."/>
        </authorList>
    </citation>
    <scope>NUCLEOTIDE SEQUENCE [LARGE SCALE GENOMIC DNA]</scope>
    <source>
        <strain evidence="3 4">T-3040</strain>
    </source>
</reference>
<dbReference type="EMBL" id="BDQX01000042">
    <property type="protein sequence ID" value="GBG06365.1"/>
    <property type="molecule type" value="Genomic_DNA"/>
</dbReference>
<name>A0A2R5EJU4_9BACL</name>
<dbReference type="GO" id="GO:0016758">
    <property type="term" value="F:hexosyltransferase activity"/>
    <property type="evidence" value="ECO:0007669"/>
    <property type="project" value="UniProtKB-ARBA"/>
</dbReference>
<organism evidence="3 4">
    <name type="scientific">Paenibacillus agaridevorans</name>
    <dbReference type="NCBI Taxonomy" id="171404"/>
    <lineage>
        <taxon>Bacteria</taxon>
        <taxon>Bacillati</taxon>
        <taxon>Bacillota</taxon>
        <taxon>Bacilli</taxon>
        <taxon>Bacillales</taxon>
        <taxon>Paenibacillaceae</taxon>
        <taxon>Paenibacillus</taxon>
    </lineage>
</organism>
<evidence type="ECO:0000313" key="3">
    <source>
        <dbReference type="EMBL" id="GBG06365.1"/>
    </source>
</evidence>
<dbReference type="InterPro" id="IPR029044">
    <property type="entry name" value="Nucleotide-diphossugar_trans"/>
</dbReference>
<comment type="caution">
    <text evidence="3">The sequence shown here is derived from an EMBL/GenBank/DDBJ whole genome shotgun (WGS) entry which is preliminary data.</text>
</comment>
<evidence type="ECO:0000259" key="2">
    <source>
        <dbReference type="Pfam" id="PF00535"/>
    </source>
</evidence>
<dbReference type="SUPFAM" id="SSF53448">
    <property type="entry name" value="Nucleotide-diphospho-sugar transferases"/>
    <property type="match status" value="1"/>
</dbReference>
<proteinExistence type="inferred from homology"/>
<feature type="domain" description="Glycosyltransferase 2-like" evidence="2">
    <location>
        <begin position="1"/>
        <end position="120"/>
    </location>
</feature>
<evidence type="ECO:0000256" key="1">
    <source>
        <dbReference type="ARBA" id="ARBA00006739"/>
    </source>
</evidence>
<dbReference type="AlphaFoldDB" id="A0A2R5EJU4"/>
<evidence type="ECO:0000313" key="4">
    <source>
        <dbReference type="Proteomes" id="UP000245202"/>
    </source>
</evidence>
<dbReference type="InterPro" id="IPR001173">
    <property type="entry name" value="Glyco_trans_2-like"/>
</dbReference>
<dbReference type="PANTHER" id="PTHR22916">
    <property type="entry name" value="GLYCOSYLTRANSFERASE"/>
    <property type="match status" value="1"/>
</dbReference>
<keyword evidence="4" id="KW-1185">Reference proteome</keyword>
<sequence>MPVYNGETFLEEAIESILNQTYRNFEFLIINDGSTDNSANIIEKYDDPRIRFINNEKNLKLYNTLNKGISLARGKYIARMDCDDISMPDRLEKQLAYMEDNPDVGITSGNLTQFIGQSDYIERVEHEEIRFRLLFYCCIVHPTVMMRKDFVKENNLLYKHSGAEDYDLWVRAIQYFKIEKLDECFLYYRYHNNQLTQTNTKEIKYSANSIVQTQLSNLNISADRIDWEAHEAVAQNIAAKSRGDRLRGMLILPDKVAPTVEWINYLIAQNREMNIYNFLFESHLNQVRRDILLFQEMLREVIKNAKGRKVYLFGSGKAGEVFLDYFNKIGFAVSGFLDNSPTRWGQTVQGIEVHNPDDLLNHNNDLFIIIATWTVRFRIDMIQQLKNIGLDKDADFTDLVPES</sequence>
<dbReference type="InterPro" id="IPR029063">
    <property type="entry name" value="SAM-dependent_MTases_sf"/>
</dbReference>
<dbReference type="Proteomes" id="UP000245202">
    <property type="component" value="Unassembled WGS sequence"/>
</dbReference>
<dbReference type="SUPFAM" id="SSF53335">
    <property type="entry name" value="S-adenosyl-L-methionine-dependent methyltransferases"/>
    <property type="match status" value="1"/>
</dbReference>
<dbReference type="Gene3D" id="3.90.550.10">
    <property type="entry name" value="Spore Coat Polysaccharide Biosynthesis Protein SpsA, Chain A"/>
    <property type="match status" value="1"/>
</dbReference>
<dbReference type="Gene3D" id="3.40.50.720">
    <property type="entry name" value="NAD(P)-binding Rossmann-like Domain"/>
    <property type="match status" value="1"/>
</dbReference>
<dbReference type="Pfam" id="PF00535">
    <property type="entry name" value="Glycos_transf_2"/>
    <property type="match status" value="1"/>
</dbReference>
<dbReference type="PANTHER" id="PTHR22916:SF3">
    <property type="entry name" value="UDP-GLCNAC:BETAGAL BETA-1,3-N-ACETYLGLUCOSAMINYLTRANSFERASE-LIKE PROTEIN 1"/>
    <property type="match status" value="1"/>
</dbReference>
<comment type="similarity">
    <text evidence="1">Belongs to the glycosyltransferase 2 family.</text>
</comment>
<protein>
    <recommendedName>
        <fullName evidence="2">Glycosyltransferase 2-like domain-containing protein</fullName>
    </recommendedName>
</protein>
<accession>A0A2R5EJU4</accession>
<gene>
    <name evidence="3" type="ORF">PAT3040_00890</name>
</gene>